<sequence length="470" mass="51402">MVLPEICKSIEPYFMLSDDKLKTIVKYFCEEMNDGLAAYGHDVAMVPSYVPGVPDGSEQGTFLALDLGGTNLRVCEIKLFGENKFEIKQQKYKVSDALKQGEARVLFDYIADSVDAFLTDIGSDLTTDDNEPLHLGFTFSFPVEQTAIDRGSLLTWTKGFNAKNAQGKDVVLLLQDALDRKHIHVRCSALVNDTVGTLLSRSYQHGPALIGAIFGTGTNGAYIDRTSTVKKLGDDKIAALEAGGEHAGEYMVINTEWGAFDNKRRCLPASIYDNKLDRESINPRKQAFEKMVSGMYLGEITRNILLHLIDSRLLFDGNSSKVLNTHYGFDTAFVSRVEGAKDDAEVRTAIQSMLGVESQYIQAGDIELVRWAVGIVAHRAAYLAATAIAAIVLHTEPNRREQDKKAIDVGVDGSVAEFLPNFESRVREALKIVLGEQEKIITIGLAKDGSGIGAALTALTAKKALERKAA</sequence>
<evidence type="ECO:0000256" key="11">
    <source>
        <dbReference type="RuleBase" id="RU362007"/>
    </source>
</evidence>
<evidence type="ECO:0000313" key="15">
    <source>
        <dbReference type="Proteomes" id="UP000279236"/>
    </source>
</evidence>
<dbReference type="Pfam" id="PF00349">
    <property type="entry name" value="Hexokinase_1"/>
    <property type="match status" value="1"/>
</dbReference>
<dbReference type="EC" id="2.7.1.-" evidence="11"/>
<evidence type="ECO:0000256" key="1">
    <source>
        <dbReference type="ARBA" id="ARBA00004888"/>
    </source>
</evidence>
<dbReference type="InterPro" id="IPR043129">
    <property type="entry name" value="ATPase_NBD"/>
</dbReference>
<dbReference type="RefSeq" id="XP_028475257.1">
    <property type="nucleotide sequence ID" value="XM_028624185.1"/>
</dbReference>
<evidence type="ECO:0000259" key="12">
    <source>
        <dbReference type="Pfam" id="PF00349"/>
    </source>
</evidence>
<dbReference type="GeneID" id="39593429"/>
<dbReference type="InterPro" id="IPR022673">
    <property type="entry name" value="Hexokinase_C"/>
</dbReference>
<dbReference type="UniPathway" id="UPA00109">
    <property type="reaction ID" value="UER00180"/>
</dbReference>
<evidence type="ECO:0000313" key="14">
    <source>
        <dbReference type="EMBL" id="RSH80310.1"/>
    </source>
</evidence>
<protein>
    <recommendedName>
        <fullName evidence="11">Phosphotransferase</fullName>
        <ecNumber evidence="11">2.7.1.-</ecNumber>
    </recommendedName>
</protein>
<keyword evidence="5 11" id="KW-0547">Nucleotide-binding</keyword>
<dbReference type="OrthoDB" id="419537at2759"/>
<dbReference type="GO" id="GO:0006096">
    <property type="term" value="P:glycolytic process"/>
    <property type="evidence" value="ECO:0007669"/>
    <property type="project" value="UniProtKB-UniPathway"/>
</dbReference>
<dbReference type="Gene3D" id="3.30.420.40">
    <property type="match status" value="1"/>
</dbReference>
<keyword evidence="8 11" id="KW-0324">Glycolysis</keyword>
<dbReference type="AlphaFoldDB" id="A0A427XN80"/>
<comment type="caution">
    <text evidence="14">The sequence shown here is derived from an EMBL/GenBank/DDBJ whole genome shotgun (WGS) entry which is preliminary data.</text>
</comment>
<dbReference type="FunFam" id="3.40.367.20:FF:000005">
    <property type="entry name" value="Phosphotransferase"/>
    <property type="match status" value="1"/>
</dbReference>
<gene>
    <name evidence="14" type="primary">GLK1</name>
    <name evidence="14" type="ORF">EHS24_008886</name>
</gene>
<dbReference type="GO" id="GO:0004340">
    <property type="term" value="F:glucokinase activity"/>
    <property type="evidence" value="ECO:0007669"/>
    <property type="project" value="TreeGrafter"/>
</dbReference>
<comment type="pathway">
    <text evidence="1">Carbohydrate degradation; glycolysis; D-glyceraldehyde 3-phosphate and glycerone phosphate from D-glucose: step 1/4.</text>
</comment>
<keyword evidence="7 11" id="KW-0067">ATP-binding</keyword>
<dbReference type="GO" id="GO:0006006">
    <property type="term" value="P:glucose metabolic process"/>
    <property type="evidence" value="ECO:0007669"/>
    <property type="project" value="TreeGrafter"/>
</dbReference>
<dbReference type="GO" id="GO:0005536">
    <property type="term" value="F:D-glucose binding"/>
    <property type="evidence" value="ECO:0007669"/>
    <property type="project" value="InterPro"/>
</dbReference>
<dbReference type="InterPro" id="IPR019807">
    <property type="entry name" value="Hexokinase_BS"/>
</dbReference>
<evidence type="ECO:0000256" key="2">
    <source>
        <dbReference type="ARBA" id="ARBA00005028"/>
    </source>
</evidence>
<dbReference type="InterPro" id="IPR001312">
    <property type="entry name" value="Hexokinase"/>
</dbReference>
<keyword evidence="4 11" id="KW-0808">Transferase</keyword>
<dbReference type="GO" id="GO:0005524">
    <property type="term" value="F:ATP binding"/>
    <property type="evidence" value="ECO:0007669"/>
    <property type="project" value="UniProtKB-UniRule"/>
</dbReference>
<dbReference type="GO" id="GO:0005829">
    <property type="term" value="C:cytosol"/>
    <property type="evidence" value="ECO:0007669"/>
    <property type="project" value="TreeGrafter"/>
</dbReference>
<feature type="domain" description="Hexokinase N-terminal" evidence="12">
    <location>
        <begin position="8"/>
        <end position="203"/>
    </location>
</feature>
<keyword evidence="15" id="KW-1185">Reference proteome</keyword>
<evidence type="ECO:0000256" key="5">
    <source>
        <dbReference type="ARBA" id="ARBA00022741"/>
    </source>
</evidence>
<evidence type="ECO:0000256" key="9">
    <source>
        <dbReference type="ARBA" id="ARBA00044613"/>
    </source>
</evidence>
<evidence type="ECO:0000256" key="8">
    <source>
        <dbReference type="ARBA" id="ARBA00023152"/>
    </source>
</evidence>
<dbReference type="EMBL" id="RSCE01000008">
    <property type="protein sequence ID" value="RSH80310.1"/>
    <property type="molecule type" value="Genomic_DNA"/>
</dbReference>
<feature type="domain" description="Hexokinase C-terminal" evidence="13">
    <location>
        <begin position="210"/>
        <end position="459"/>
    </location>
</feature>
<dbReference type="FunFam" id="3.30.420.40:FF:000034">
    <property type="entry name" value="Phosphotransferase"/>
    <property type="match status" value="1"/>
</dbReference>
<dbReference type="SUPFAM" id="SSF53067">
    <property type="entry name" value="Actin-like ATPase domain"/>
    <property type="match status" value="2"/>
</dbReference>
<evidence type="ECO:0000256" key="7">
    <source>
        <dbReference type="ARBA" id="ARBA00022840"/>
    </source>
</evidence>
<evidence type="ECO:0000256" key="4">
    <source>
        <dbReference type="ARBA" id="ARBA00022679"/>
    </source>
</evidence>
<dbReference type="Pfam" id="PF03727">
    <property type="entry name" value="Hexokinase_2"/>
    <property type="match status" value="1"/>
</dbReference>
<organism evidence="14 15">
    <name type="scientific">Apiotrichum porosum</name>
    <dbReference type="NCBI Taxonomy" id="105984"/>
    <lineage>
        <taxon>Eukaryota</taxon>
        <taxon>Fungi</taxon>
        <taxon>Dikarya</taxon>
        <taxon>Basidiomycota</taxon>
        <taxon>Agaricomycotina</taxon>
        <taxon>Tremellomycetes</taxon>
        <taxon>Trichosporonales</taxon>
        <taxon>Trichosporonaceae</taxon>
        <taxon>Apiotrichum</taxon>
    </lineage>
</organism>
<evidence type="ECO:0000256" key="10">
    <source>
        <dbReference type="ARBA" id="ARBA00048160"/>
    </source>
</evidence>
<evidence type="ECO:0000259" key="13">
    <source>
        <dbReference type="Pfam" id="PF03727"/>
    </source>
</evidence>
<proteinExistence type="inferred from homology"/>
<evidence type="ECO:0000256" key="3">
    <source>
        <dbReference type="ARBA" id="ARBA00009225"/>
    </source>
</evidence>
<dbReference type="PROSITE" id="PS51748">
    <property type="entry name" value="HEXOKINASE_2"/>
    <property type="match status" value="1"/>
</dbReference>
<dbReference type="PROSITE" id="PS00378">
    <property type="entry name" value="HEXOKINASE_1"/>
    <property type="match status" value="1"/>
</dbReference>
<reference evidence="14 15" key="1">
    <citation type="submission" date="2018-11" db="EMBL/GenBank/DDBJ databases">
        <title>Genome sequence of Apiotrichum porosum DSM 27194.</title>
        <authorList>
            <person name="Aliyu H."/>
            <person name="Gorte O."/>
            <person name="Ochsenreither K."/>
        </authorList>
    </citation>
    <scope>NUCLEOTIDE SEQUENCE [LARGE SCALE GENOMIC DNA]</scope>
    <source>
        <strain evidence="14 15">DSM 27194</strain>
    </source>
</reference>
<comment type="catalytic activity">
    <reaction evidence="10">
        <text>D-glucose + ATP = D-glucose 6-phosphate + ADP + H(+)</text>
        <dbReference type="Rhea" id="RHEA:17825"/>
        <dbReference type="ChEBI" id="CHEBI:4167"/>
        <dbReference type="ChEBI" id="CHEBI:15378"/>
        <dbReference type="ChEBI" id="CHEBI:30616"/>
        <dbReference type="ChEBI" id="CHEBI:61548"/>
        <dbReference type="ChEBI" id="CHEBI:456216"/>
        <dbReference type="EC" id="2.7.1.1"/>
    </reaction>
    <physiologicalReaction direction="left-to-right" evidence="10">
        <dbReference type="Rhea" id="RHEA:17826"/>
    </physiologicalReaction>
</comment>
<dbReference type="Gene3D" id="3.40.367.20">
    <property type="match status" value="1"/>
</dbReference>
<comment type="catalytic activity">
    <reaction evidence="9">
        <text>a D-hexose + ATP = a D-hexose 6-phosphate + ADP + H(+)</text>
        <dbReference type="Rhea" id="RHEA:22740"/>
        <dbReference type="ChEBI" id="CHEBI:4194"/>
        <dbReference type="ChEBI" id="CHEBI:15378"/>
        <dbReference type="ChEBI" id="CHEBI:30616"/>
        <dbReference type="ChEBI" id="CHEBI:229467"/>
        <dbReference type="ChEBI" id="CHEBI:456216"/>
        <dbReference type="EC" id="2.7.1.1"/>
    </reaction>
    <physiologicalReaction direction="left-to-right" evidence="9">
        <dbReference type="Rhea" id="RHEA:22741"/>
    </physiologicalReaction>
</comment>
<dbReference type="GO" id="GO:0001678">
    <property type="term" value="P:intracellular glucose homeostasis"/>
    <property type="evidence" value="ECO:0007669"/>
    <property type="project" value="InterPro"/>
</dbReference>
<dbReference type="PANTHER" id="PTHR19443">
    <property type="entry name" value="HEXOKINASE"/>
    <property type="match status" value="1"/>
</dbReference>
<dbReference type="GO" id="GO:0008865">
    <property type="term" value="F:fructokinase activity"/>
    <property type="evidence" value="ECO:0007669"/>
    <property type="project" value="TreeGrafter"/>
</dbReference>
<dbReference type="GO" id="GO:0005739">
    <property type="term" value="C:mitochondrion"/>
    <property type="evidence" value="ECO:0007669"/>
    <property type="project" value="TreeGrafter"/>
</dbReference>
<dbReference type="PRINTS" id="PR00475">
    <property type="entry name" value="HEXOKINASE"/>
</dbReference>
<dbReference type="PANTHER" id="PTHR19443:SF30">
    <property type="entry name" value="GLUCOKINASE-1-RELATED"/>
    <property type="match status" value="1"/>
</dbReference>
<dbReference type="Proteomes" id="UP000279236">
    <property type="component" value="Unassembled WGS sequence"/>
</dbReference>
<dbReference type="InterPro" id="IPR022672">
    <property type="entry name" value="Hexokinase_N"/>
</dbReference>
<name>A0A427XN80_9TREE</name>
<evidence type="ECO:0000256" key="6">
    <source>
        <dbReference type="ARBA" id="ARBA00022777"/>
    </source>
</evidence>
<comment type="pathway">
    <text evidence="2">Carbohydrate metabolism; hexose metabolism.</text>
</comment>
<accession>A0A427XN80</accession>
<keyword evidence="6 11" id="KW-0418">Kinase</keyword>
<comment type="similarity">
    <text evidence="3 11">Belongs to the hexokinase family.</text>
</comment>
<dbReference type="STRING" id="105984.A0A427XN80"/>